<feature type="compositionally biased region" description="Basic and acidic residues" evidence="6">
    <location>
        <begin position="399"/>
        <end position="408"/>
    </location>
</feature>
<evidence type="ECO:0000313" key="8">
    <source>
        <dbReference type="EMBL" id="KAG7155230.1"/>
    </source>
</evidence>
<comment type="subcellular location">
    <subcellularLocation>
        <location evidence="2">Chromosome</location>
    </subcellularLocation>
    <subcellularLocation>
        <location evidence="1">Nucleus</location>
    </subcellularLocation>
</comment>
<keyword evidence="4" id="KW-0158">Chromosome</keyword>
<dbReference type="GO" id="GO:0042393">
    <property type="term" value="F:histone binding"/>
    <property type="evidence" value="ECO:0007669"/>
    <property type="project" value="InterPro"/>
</dbReference>
<dbReference type="EMBL" id="JAHLQT010042473">
    <property type="protein sequence ID" value="KAG7155230.1"/>
    <property type="molecule type" value="Genomic_DNA"/>
</dbReference>
<evidence type="ECO:0000256" key="2">
    <source>
        <dbReference type="ARBA" id="ARBA00004286"/>
    </source>
</evidence>
<dbReference type="InterPro" id="IPR019406">
    <property type="entry name" value="APLF_PBZ"/>
</dbReference>
<keyword evidence="5" id="KW-0539">Nucleus</keyword>
<evidence type="ECO:0000256" key="6">
    <source>
        <dbReference type="SAM" id="MobiDB-lite"/>
    </source>
</evidence>
<comment type="caution">
    <text evidence="8">The sequence shown here is derived from an EMBL/GenBank/DDBJ whole genome shotgun (WGS) entry which is preliminary data.</text>
</comment>
<name>A0A8J5JGJ4_HOMAM</name>
<gene>
    <name evidence="8" type="primary">HPF1-L</name>
    <name evidence="8" type="ORF">Hamer_G023613</name>
</gene>
<dbReference type="Proteomes" id="UP000747542">
    <property type="component" value="Unassembled WGS sequence"/>
</dbReference>
<evidence type="ECO:0000313" key="9">
    <source>
        <dbReference type="Proteomes" id="UP000747542"/>
    </source>
</evidence>
<proteinExistence type="inferred from homology"/>
<reference evidence="8" key="1">
    <citation type="journal article" date="2021" name="Sci. Adv.">
        <title>The American lobster genome reveals insights on longevity, neural, and immune adaptations.</title>
        <authorList>
            <person name="Polinski J.M."/>
            <person name="Zimin A.V."/>
            <person name="Clark K.F."/>
            <person name="Kohn A.B."/>
            <person name="Sadowski N."/>
            <person name="Timp W."/>
            <person name="Ptitsyn A."/>
            <person name="Khanna P."/>
            <person name="Romanova D.Y."/>
            <person name="Williams P."/>
            <person name="Greenwood S.J."/>
            <person name="Moroz L.L."/>
            <person name="Walt D.R."/>
            <person name="Bodnar A.G."/>
        </authorList>
    </citation>
    <scope>NUCLEOTIDE SEQUENCE</scope>
    <source>
        <strain evidence="8">GMGI-L3</strain>
    </source>
</reference>
<evidence type="ECO:0000256" key="1">
    <source>
        <dbReference type="ARBA" id="ARBA00004123"/>
    </source>
</evidence>
<feature type="compositionally biased region" description="Acidic residues" evidence="6">
    <location>
        <begin position="409"/>
        <end position="427"/>
    </location>
</feature>
<dbReference type="GO" id="GO:0072572">
    <property type="term" value="F:poly-ADP-D-ribose binding"/>
    <property type="evidence" value="ECO:0007669"/>
    <property type="project" value="TreeGrafter"/>
</dbReference>
<evidence type="ECO:0000256" key="5">
    <source>
        <dbReference type="ARBA" id="ARBA00023242"/>
    </source>
</evidence>
<dbReference type="PANTHER" id="PTHR13386">
    <property type="entry name" value="HISTONE PARYLATION FACTOR 1"/>
    <property type="match status" value="1"/>
</dbReference>
<evidence type="ECO:0000256" key="4">
    <source>
        <dbReference type="ARBA" id="ARBA00022454"/>
    </source>
</evidence>
<dbReference type="Pfam" id="PF10228">
    <property type="entry name" value="HPF1"/>
    <property type="match status" value="2"/>
</dbReference>
<dbReference type="AlphaFoldDB" id="A0A8J5JGJ4"/>
<accession>A0A8J5JGJ4</accession>
<feature type="compositionally biased region" description="Basic and acidic residues" evidence="6">
    <location>
        <begin position="335"/>
        <end position="357"/>
    </location>
</feature>
<protein>
    <submittedName>
        <fullName evidence="8">Histone PARylation factor 1-like</fullName>
    </submittedName>
</protein>
<evidence type="ECO:0000256" key="3">
    <source>
        <dbReference type="ARBA" id="ARBA00010803"/>
    </source>
</evidence>
<feature type="region of interest" description="Disordered" evidence="6">
    <location>
        <begin position="1"/>
        <end position="43"/>
    </location>
</feature>
<dbReference type="GO" id="GO:0006974">
    <property type="term" value="P:DNA damage response"/>
    <property type="evidence" value="ECO:0007669"/>
    <property type="project" value="InterPro"/>
</dbReference>
<keyword evidence="9" id="KW-1185">Reference proteome</keyword>
<dbReference type="PANTHER" id="PTHR13386:SF1">
    <property type="entry name" value="HISTONE PARYLATION FACTOR 1"/>
    <property type="match status" value="1"/>
</dbReference>
<feature type="domain" description="PBZ-type" evidence="7">
    <location>
        <begin position="318"/>
        <end position="341"/>
    </location>
</feature>
<sequence length="744" mass="85130">MFDMWGPCKKRKTEPNKRETPKTSSDTEEFVVPTSGESSSDSTAITDEKINKALNSLLSRRHSANIEQKFLVEMPDDFFDFWDCCVRLNKEKPEEALSKAGLTLVGPYDVLTRKLDGLKTRCRSSYACHWRYYYDPPEFMTVIAGDEKEYHIGYYRDDPFELPGFVGSMSSKNQGVIKALGGNIFGALHYLRDRMREHSKKAPLQRLYNEIELYAMKKLHSLEVETKSMKERKIVVSPTFHGGVLLFQIVENDEQGMGLELGLDMFTFGHELFHKPVYHVLGLAYDMLGREPYIDILQARMAGDGEEWDTYQHDTRLACKYGKKCYRKSLDHLDKFKHPPKRKQDDDSNQREDEQNPHKKQKVNSNKTSAPNTNQNSSDTEDCVGSTSEEGLCEAPAADDDKTNKATDDTDDELPAPTSEDFDEDIEVPPSPEDVRDNMKQKFLVAMPDDFFDFWDCCVQLNKEKPEEALSTAGLTLVGPYDVLTGKLKGIKPRKISTYVCHWRYFYDPPEFMTVIAGDEKEYHIGYYRDDPHEMPGFAGSMSSVKRGVIKPLGENVFAAVCSHLREKVKEENPFKKTSLQKLYSEVESFAKKKNHSLEAETKGMKQRKKAVVAKTFHGAGIVVPLDEDDNGYREVPETNASLRKMFQKVIDAKTDKQRGQHFDDVQEIITNVQFANDEGDPGMGLEFGLDMFMFGHEEFHKPLYHVLSLAYEILGRKPYIDILQAHLKNRRRGTNLSILEIVE</sequence>
<dbReference type="Pfam" id="PF10283">
    <property type="entry name" value="zf-CCHH"/>
    <property type="match status" value="1"/>
</dbReference>
<dbReference type="GO" id="GO:0005694">
    <property type="term" value="C:chromosome"/>
    <property type="evidence" value="ECO:0007669"/>
    <property type="project" value="UniProtKB-SubCell"/>
</dbReference>
<feature type="region of interest" description="Disordered" evidence="6">
    <location>
        <begin position="335"/>
        <end position="435"/>
    </location>
</feature>
<feature type="compositionally biased region" description="Polar residues" evidence="6">
    <location>
        <begin position="363"/>
        <end position="378"/>
    </location>
</feature>
<evidence type="ECO:0000259" key="7">
    <source>
        <dbReference type="Pfam" id="PF10283"/>
    </source>
</evidence>
<dbReference type="InterPro" id="IPR019361">
    <property type="entry name" value="HPF1"/>
</dbReference>
<organism evidence="8 9">
    <name type="scientific">Homarus americanus</name>
    <name type="common">American lobster</name>
    <dbReference type="NCBI Taxonomy" id="6706"/>
    <lineage>
        <taxon>Eukaryota</taxon>
        <taxon>Metazoa</taxon>
        <taxon>Ecdysozoa</taxon>
        <taxon>Arthropoda</taxon>
        <taxon>Crustacea</taxon>
        <taxon>Multicrustacea</taxon>
        <taxon>Malacostraca</taxon>
        <taxon>Eumalacostraca</taxon>
        <taxon>Eucarida</taxon>
        <taxon>Decapoda</taxon>
        <taxon>Pleocyemata</taxon>
        <taxon>Astacidea</taxon>
        <taxon>Nephropoidea</taxon>
        <taxon>Nephropidae</taxon>
        <taxon>Homarus</taxon>
    </lineage>
</organism>
<dbReference type="GO" id="GO:0005634">
    <property type="term" value="C:nucleus"/>
    <property type="evidence" value="ECO:0007669"/>
    <property type="project" value="UniProtKB-SubCell"/>
</dbReference>
<comment type="similarity">
    <text evidence="3">Belongs to the HPF1 family.</text>
</comment>